<dbReference type="NCBIfam" id="NF033707">
    <property type="entry name" value="T9SS_sortase"/>
    <property type="match status" value="1"/>
</dbReference>
<sequence>MKLNFFSLILFTPILLLSQQHWNVKDNVKWEIPIGTNGDLIQHPKSSIPFEGAVRSNLDPQKFLYRKEFPVNGPGSITATLLSFDEETYNLSTLFKDIRYSSEYQLKSGISKERSTYTAWIELTPIRMNPSGQFHRILNVEFDLNFIPNFAPPQLPPFTKNSVLESGQIFKISVSRKGIYKIDKNYLEKNLKINVANIDPRNIHIYGNGGQKLPESNDQYREDDLVENAIYVAGESDQIFNDQDYILFYATGPDIQTYDAGLNDYSYIKNPYSQKSYFYIKINDKPGKRISEKPEQFNPSFTTNQSLETIHHQKELTNIIAGDQCNHGTGQQWFGEELSNSRELDFGTEFSFPELDPTKAAKVSCVFATRATQGTQLIININDSKIVKNLSPISSYQCTYKFAENNSIKSDIKLNSSATKVNIKFPISSSDSEGWLDWFQITSWKNLIWNGVPMYVLNPEASSYQTTAYTINNANTSLTTWDITQPLNISSVKNNTINNTLTFVDESFQKNNQYIVFNAATSNAQPDFNGPVENQNLHMLDNLDFVIIYHASLKDEALRLLKHREQFSSLVGVAVDIDQVYNEFSSGTKDPTSVRDFARMLYSRNTRFKYLTLFGSASYDYRYLNTKNKDLNLVPTYETPESLDPIYGFPSDDYFGLLDNGEGENLNGKLDIAVGRIISRTIDEARIMVDKIIRYDTDPLTLGDWRLNNLFTADDEDGNTHFYDMDRIAIFNQEKNKNINQQKVYLDAYEQVSTPGGERYPEVTKAINDAIFQGNFVYAYMGHGGPTGLAQERVLQEPDIKVWDNIYKMPLMITATCTFTSFDDPSITSAGNLTLLNKGGVIGLFSTVRPVYADANYILTRDVFDQLYNIENGKHLTMGEILKRAKNKNGSSENTRKFMLFGDPSQTLAYPKLENEILSINDKPLSQSPDTLRALQTVKIKGRVIQPGGNIVSDFNGILNATIFDKEITLKTRRNDPGSNVSSFNIQKNIIFKGSTEVKDGIWEFSFIIPKDINYSFGAGKISLYASNLKDLDAAGYTDHFIVGGFKSDTLLNDQPPVVNLFMNNDQFANGGITDENPKIFAKISDDLGINITGNSIGHDLTAIIDQNSQSPIILNNYFKSKLNDFKSGEVTYPLKNLASGKHTLTVTAWDISNKMGSANIEFNVLNKDAVSIDRIYNYPNPFSKHTQFQFETNWTGIPLEINIYIQTITGKLVKTITKRITPDGYRITNLDWDGKDDFGSDLANGVYVYQIKINGELDGEIIKKQSKIEKLLILK</sequence>
<evidence type="ECO:0000313" key="3">
    <source>
        <dbReference type="EMBL" id="MBK9719703.1"/>
    </source>
</evidence>
<evidence type="ECO:0000313" key="4">
    <source>
        <dbReference type="Proteomes" id="UP000808349"/>
    </source>
</evidence>
<keyword evidence="1" id="KW-0732">Signal</keyword>
<evidence type="ECO:0000259" key="2">
    <source>
        <dbReference type="Pfam" id="PF01364"/>
    </source>
</evidence>
<dbReference type="CDD" id="cd02258">
    <property type="entry name" value="Peptidase_C25_N"/>
    <property type="match status" value="1"/>
</dbReference>
<dbReference type="Pfam" id="PF01364">
    <property type="entry name" value="Peptidase_C25"/>
    <property type="match status" value="1"/>
</dbReference>
<organism evidence="3 4">
    <name type="scientific">Candidatus Defluviibacterium haderslevense</name>
    <dbReference type="NCBI Taxonomy" id="2981993"/>
    <lineage>
        <taxon>Bacteria</taxon>
        <taxon>Pseudomonadati</taxon>
        <taxon>Bacteroidota</taxon>
        <taxon>Saprospiria</taxon>
        <taxon>Saprospirales</taxon>
        <taxon>Saprospiraceae</taxon>
        <taxon>Candidatus Defluviibacterium</taxon>
    </lineage>
</organism>
<accession>A0A9D7SC49</accession>
<gene>
    <name evidence="3" type="primary">porU</name>
    <name evidence="3" type="ORF">IPO85_19735</name>
</gene>
<reference evidence="3 4" key="1">
    <citation type="submission" date="2020-10" db="EMBL/GenBank/DDBJ databases">
        <title>Connecting structure to function with the recovery of over 1000 high-quality activated sludge metagenome-assembled genomes encoding full-length rRNA genes using long-read sequencing.</title>
        <authorList>
            <person name="Singleton C.M."/>
            <person name="Petriglieri F."/>
            <person name="Kristensen J.M."/>
            <person name="Kirkegaard R.H."/>
            <person name="Michaelsen T.Y."/>
            <person name="Andersen M.H."/>
            <person name="Karst S.M."/>
            <person name="Dueholm M.S."/>
            <person name="Nielsen P.H."/>
            <person name="Albertsen M."/>
        </authorList>
    </citation>
    <scope>NUCLEOTIDE SEQUENCE [LARGE SCALE GENOMIC DNA]</scope>
    <source>
        <strain evidence="3">Ribe_18-Q3-R11-54_BAT3C.373</strain>
    </source>
</reference>
<evidence type="ECO:0000256" key="1">
    <source>
        <dbReference type="ARBA" id="ARBA00022729"/>
    </source>
</evidence>
<dbReference type="Proteomes" id="UP000808349">
    <property type="component" value="Unassembled WGS sequence"/>
</dbReference>
<dbReference type="EMBL" id="JADKFW010000021">
    <property type="protein sequence ID" value="MBK9719703.1"/>
    <property type="molecule type" value="Genomic_DNA"/>
</dbReference>
<dbReference type="AlphaFoldDB" id="A0A9D7SC49"/>
<dbReference type="InterPro" id="IPR029031">
    <property type="entry name" value="Gingipain_N_sf"/>
</dbReference>
<dbReference type="InterPro" id="IPR029030">
    <property type="entry name" value="Caspase-like_dom_sf"/>
</dbReference>
<proteinExistence type="predicted"/>
<name>A0A9D7SC49_9BACT</name>
<dbReference type="Gene3D" id="3.40.50.10390">
    <property type="entry name" value="Gingipain r, domain 1"/>
    <property type="match status" value="1"/>
</dbReference>
<comment type="caution">
    <text evidence="3">The sequence shown here is derived from an EMBL/GenBank/DDBJ whole genome shotgun (WGS) entry which is preliminary data.</text>
</comment>
<dbReference type="Gene3D" id="2.60.40.4070">
    <property type="match status" value="1"/>
</dbReference>
<feature type="domain" description="Gingipain" evidence="2">
    <location>
        <begin position="545"/>
        <end position="905"/>
    </location>
</feature>
<dbReference type="Gene3D" id="3.40.50.1460">
    <property type="match status" value="1"/>
</dbReference>
<dbReference type="SUPFAM" id="SSF52129">
    <property type="entry name" value="Caspase-like"/>
    <property type="match status" value="1"/>
</dbReference>
<protein>
    <submittedName>
        <fullName evidence="3">Type IX secretion system sortase PorU</fullName>
    </submittedName>
</protein>
<dbReference type="GO" id="GO:0006508">
    <property type="term" value="P:proteolysis"/>
    <property type="evidence" value="ECO:0007669"/>
    <property type="project" value="InterPro"/>
</dbReference>
<dbReference type="GO" id="GO:0008234">
    <property type="term" value="F:cysteine-type peptidase activity"/>
    <property type="evidence" value="ECO:0007669"/>
    <property type="project" value="InterPro"/>
</dbReference>
<dbReference type="InterPro" id="IPR001769">
    <property type="entry name" value="Gingipain"/>
</dbReference>